<dbReference type="InterPro" id="IPR038377">
    <property type="entry name" value="Na/Glc_symporter_sf"/>
</dbReference>
<evidence type="ECO:0000256" key="3">
    <source>
        <dbReference type="ARBA" id="ARBA00022692"/>
    </source>
</evidence>
<dbReference type="Pfam" id="PF00474">
    <property type="entry name" value="SSF"/>
    <property type="match status" value="1"/>
</dbReference>
<dbReference type="InterPro" id="IPR031155">
    <property type="entry name" value="DUR"/>
</dbReference>
<feature type="transmembrane region" description="Helical" evidence="7">
    <location>
        <begin position="161"/>
        <end position="179"/>
    </location>
</feature>
<feature type="transmembrane region" description="Helical" evidence="7">
    <location>
        <begin position="423"/>
        <end position="442"/>
    </location>
</feature>
<name>A0A9P4Z3H1_9HYPO</name>
<feature type="transmembrane region" description="Helical" evidence="7">
    <location>
        <begin position="395"/>
        <end position="416"/>
    </location>
</feature>
<evidence type="ECO:0000313" key="8">
    <source>
        <dbReference type="EMBL" id="KAF4126553.1"/>
    </source>
</evidence>
<dbReference type="PANTHER" id="PTHR46154:SF2">
    <property type="entry name" value="SOLUTE SYMPORTER FAMILY TRANSPORTER (AFU_ORTHOLOGUE AFUA_6G03200)"/>
    <property type="match status" value="1"/>
</dbReference>
<dbReference type="EMBL" id="JAANYQ010000001">
    <property type="protein sequence ID" value="KAF4126553.1"/>
    <property type="molecule type" value="Genomic_DNA"/>
</dbReference>
<dbReference type="InterPro" id="IPR001734">
    <property type="entry name" value="Na/solute_symporter"/>
</dbReference>
<dbReference type="AlphaFoldDB" id="A0A9P4Z3H1"/>
<evidence type="ECO:0000256" key="7">
    <source>
        <dbReference type="SAM" id="Phobius"/>
    </source>
</evidence>
<feature type="transmembrane region" description="Helical" evidence="7">
    <location>
        <begin position="258"/>
        <end position="280"/>
    </location>
</feature>
<evidence type="ECO:0000256" key="4">
    <source>
        <dbReference type="ARBA" id="ARBA00022989"/>
    </source>
</evidence>
<dbReference type="GeneID" id="55966519"/>
<evidence type="ECO:0000256" key="5">
    <source>
        <dbReference type="ARBA" id="ARBA00023136"/>
    </source>
</evidence>
<comment type="caution">
    <text evidence="8">The sequence shown here is derived from an EMBL/GenBank/DDBJ whole genome shotgun (WGS) entry which is preliminary data.</text>
</comment>
<comment type="similarity">
    <text evidence="2 6">Belongs to the sodium:solute symporter (SSF) (TC 2.A.21) family.</text>
</comment>
<dbReference type="RefSeq" id="XP_035325205.1">
    <property type="nucleotide sequence ID" value="XM_035462275.1"/>
</dbReference>
<evidence type="ECO:0000256" key="2">
    <source>
        <dbReference type="ARBA" id="ARBA00006434"/>
    </source>
</evidence>
<protein>
    <submittedName>
        <fullName evidence="8">Sodium:solute symporter family</fullName>
    </submittedName>
</protein>
<dbReference type="PROSITE" id="PS50283">
    <property type="entry name" value="NA_SOLUT_SYMP_3"/>
    <property type="match status" value="1"/>
</dbReference>
<dbReference type="CDD" id="cd11476">
    <property type="entry name" value="SLC5sbd_DUR3"/>
    <property type="match status" value="1"/>
</dbReference>
<proteinExistence type="inferred from homology"/>
<reference evidence="8" key="1">
    <citation type="submission" date="2020-03" db="EMBL/GenBank/DDBJ databases">
        <title>Site-based positive gene gene selection in Geosmithia morbida across the United States reveals a broad range of putative effectors and factors for local host and environmental adapation.</title>
        <authorList>
            <person name="Onufrak A."/>
            <person name="Murdoch R.W."/>
            <person name="Gazis R."/>
            <person name="Huff M."/>
            <person name="Staton M."/>
            <person name="Klingeman W."/>
            <person name="Hadziabdic D."/>
        </authorList>
    </citation>
    <scope>NUCLEOTIDE SEQUENCE</scope>
    <source>
        <strain evidence="8">1262</strain>
    </source>
</reference>
<dbReference type="Proteomes" id="UP000749293">
    <property type="component" value="Unassembled WGS sequence"/>
</dbReference>
<accession>A0A9P4Z3H1</accession>
<feature type="transmembrane region" description="Helical" evidence="7">
    <location>
        <begin position="100"/>
        <end position="125"/>
    </location>
</feature>
<feature type="transmembrane region" description="Helical" evidence="7">
    <location>
        <begin position="131"/>
        <end position="149"/>
    </location>
</feature>
<feature type="transmembrane region" description="Helical" evidence="7">
    <location>
        <begin position="462"/>
        <end position="483"/>
    </location>
</feature>
<keyword evidence="5 7" id="KW-0472">Membrane</keyword>
<feature type="transmembrane region" description="Helical" evidence="7">
    <location>
        <begin position="565"/>
        <end position="584"/>
    </location>
</feature>
<feature type="transmembrane region" description="Helical" evidence="7">
    <location>
        <begin position="596"/>
        <end position="620"/>
    </location>
</feature>
<dbReference type="GO" id="GO:0005886">
    <property type="term" value="C:plasma membrane"/>
    <property type="evidence" value="ECO:0007669"/>
    <property type="project" value="TreeGrafter"/>
</dbReference>
<feature type="transmembrane region" description="Helical" evidence="7">
    <location>
        <begin position="48"/>
        <end position="72"/>
    </location>
</feature>
<comment type="subcellular location">
    <subcellularLocation>
        <location evidence="1">Membrane</location>
        <topology evidence="1">Multi-pass membrane protein</topology>
    </subcellularLocation>
</comment>
<keyword evidence="4 7" id="KW-1133">Transmembrane helix</keyword>
<gene>
    <name evidence="8" type="ORF">GMORB2_0289</name>
</gene>
<dbReference type="GO" id="GO:0015204">
    <property type="term" value="F:urea transmembrane transporter activity"/>
    <property type="evidence" value="ECO:0007669"/>
    <property type="project" value="InterPro"/>
</dbReference>
<keyword evidence="9" id="KW-1185">Reference proteome</keyword>
<feature type="transmembrane region" description="Helical" evidence="7">
    <location>
        <begin position="221"/>
        <end position="238"/>
    </location>
</feature>
<evidence type="ECO:0000313" key="9">
    <source>
        <dbReference type="Proteomes" id="UP000749293"/>
    </source>
</evidence>
<dbReference type="Gene3D" id="1.20.1730.10">
    <property type="entry name" value="Sodium/glucose cotransporter"/>
    <property type="match status" value="1"/>
</dbReference>
<dbReference type="OrthoDB" id="6132759at2759"/>
<dbReference type="PANTHER" id="PTHR46154">
    <property type="match status" value="1"/>
</dbReference>
<organism evidence="8 9">
    <name type="scientific">Geosmithia morbida</name>
    <dbReference type="NCBI Taxonomy" id="1094350"/>
    <lineage>
        <taxon>Eukaryota</taxon>
        <taxon>Fungi</taxon>
        <taxon>Dikarya</taxon>
        <taxon>Ascomycota</taxon>
        <taxon>Pezizomycotina</taxon>
        <taxon>Sordariomycetes</taxon>
        <taxon>Hypocreomycetidae</taxon>
        <taxon>Hypocreales</taxon>
        <taxon>Bionectriaceae</taxon>
        <taxon>Geosmithia</taxon>
    </lineage>
</organism>
<evidence type="ECO:0000256" key="1">
    <source>
        <dbReference type="ARBA" id="ARBA00004141"/>
    </source>
</evidence>
<feature type="transmembrane region" description="Helical" evidence="7">
    <location>
        <begin position="369"/>
        <end position="389"/>
    </location>
</feature>
<keyword evidence="3 7" id="KW-0812">Transmembrane</keyword>
<sequence length="647" mass="68046">MSSLLPQSAGYATILVGGAFFAALMNGITWVQTRYTTFNAGKTGTLTYLYGVSVPYWFGMGGFVEIAAFAFVSSKIKANASGASTYLQVAKVRFGTLGHLAYMFAALVANFVVGSEILIGGSGVIAGMTGINQYAAVWLLPLVIVAYVLTGGLRATFVADYLHCVILFSCLITLVLATYTRGDAIGSPGKLYDLLLEASEQTSPAVGNGHGSYLCFRSEGGMYYAVTAATSFFGLSFCDQAYWQRSIASRPAGTSKAFIFAGCFFFSVALGIGSSMGLAARALATNPAFPAYPDGLTLEQIGAGLAGPFASVAILGEAGPAMYTIIAFMATTSALSAQLVAVSTIFSYDIYHEYVVKDATNSQMMKSNHVVVVIWAVFLAGIDTAFVHIGLDLNFLFYLMAVCTSGAVFPIGLLMCWTRLNKAGAVAGVTGGLVMGMVGWLVAAVETQGSITTTTLTDSKVILAGSLSALGAGAILSIGLSLIRPASFDFKLTRAIGHGTTMLDMPVTAEATTSDEKGPQSGAEGSAAPVYEPALDRIRDGGVTGESGSRYAEEIKELEASQSRFRLITALFLLVILVLIPAPLAGTAVVYPRGLFVLQCVAAAAFVLASLILVTVWPLFESRHELGEILGRIVRNQRLDVEQPRNE</sequence>
<evidence type="ECO:0000256" key="6">
    <source>
        <dbReference type="RuleBase" id="RU362091"/>
    </source>
</evidence>
<feature type="transmembrane region" description="Helical" evidence="7">
    <location>
        <begin position="9"/>
        <end position="28"/>
    </location>
</feature>
<feature type="transmembrane region" description="Helical" evidence="7">
    <location>
        <begin position="321"/>
        <end position="348"/>
    </location>
</feature>